<organism evidence="1">
    <name type="scientific">Gemykrogvirus sp</name>
    <dbReference type="NCBI Taxonomy" id="2809428"/>
    <lineage>
        <taxon>Viruses</taxon>
        <taxon>Monodnaviria</taxon>
        <taxon>Shotokuvirae</taxon>
        <taxon>Cressdnaviricota</taxon>
        <taxon>Repensiviricetes</taxon>
        <taxon>Geplafuvirales</taxon>
        <taxon>Genomoviridae</taxon>
        <taxon>Gemykrogvirus</taxon>
    </lineage>
</organism>
<dbReference type="EMBL" id="MW436631">
    <property type="protein sequence ID" value="QXG20240.1"/>
    <property type="molecule type" value="Genomic_DNA"/>
</dbReference>
<evidence type="ECO:0000313" key="1">
    <source>
        <dbReference type="EMBL" id="QXG20240.1"/>
    </source>
</evidence>
<reference evidence="1" key="1">
    <citation type="submission" date="2020-12" db="EMBL/GenBank/DDBJ databases">
        <title>Virome analysis of Diaemus youngi bats.</title>
        <authorList>
            <person name="da Fontoura Budaszewski R."/>
            <person name="Witt A."/>
            <person name="Silva Alves R."/>
            <person name="Nunes Weber M."/>
            <person name="Cibulski S."/>
            <person name="Quoos Mayer F."/>
            <person name="Wageck Canal C."/>
        </authorList>
    </citation>
    <scope>NUCLEOTIDE SEQUENCE</scope>
    <source>
        <strain evidence="1">ViroVet10</strain>
    </source>
</reference>
<sequence>MSSASSLAMEEISLSLCNGILRILCAYELDESLTAMEGFISMYSLALSRLSLSNHPTLSITSDLTGILNRFEQHHERYTTMSERTTTSFTSMVQPPMRLVMMRDQILRDGTISSAATLRNLFCQRCVYKLHAIGCFRSTGSWPTQSTPTPPSYHHINHRPSLRRMDAFRYRPNGENRRPLVELSENGKALSPPGGRPECRRLTPLRRRFLIGLRLRQVVVFLLTCMQS</sequence>
<accession>A0A8K1B430</accession>
<name>A0A8K1B430_9VIRU</name>
<proteinExistence type="predicted"/>
<protein>
    <submittedName>
        <fullName evidence="1">ORF3</fullName>
    </submittedName>
</protein>